<dbReference type="EMBL" id="GBRH01237954">
    <property type="protein sequence ID" value="JAD59941.1"/>
    <property type="molecule type" value="Transcribed_RNA"/>
</dbReference>
<accession>A0A0A9B9D6</accession>
<proteinExistence type="predicted"/>
<name>A0A0A9B9D6_ARUDO</name>
<sequence length="27" mass="3243">MEQKPIWTFKQSEKSGYLGFLMHNVKD</sequence>
<reference evidence="1" key="1">
    <citation type="submission" date="2014-09" db="EMBL/GenBank/DDBJ databases">
        <authorList>
            <person name="Magalhaes I.L.F."/>
            <person name="Oliveira U."/>
            <person name="Santos F.R."/>
            <person name="Vidigal T.H.D.A."/>
            <person name="Brescovit A.D."/>
            <person name="Santos A.J."/>
        </authorList>
    </citation>
    <scope>NUCLEOTIDE SEQUENCE</scope>
    <source>
        <tissue evidence="1">Shoot tissue taken approximately 20 cm above the soil surface</tissue>
    </source>
</reference>
<organism evidence="1">
    <name type="scientific">Arundo donax</name>
    <name type="common">Giant reed</name>
    <name type="synonym">Donax arundinaceus</name>
    <dbReference type="NCBI Taxonomy" id="35708"/>
    <lineage>
        <taxon>Eukaryota</taxon>
        <taxon>Viridiplantae</taxon>
        <taxon>Streptophyta</taxon>
        <taxon>Embryophyta</taxon>
        <taxon>Tracheophyta</taxon>
        <taxon>Spermatophyta</taxon>
        <taxon>Magnoliopsida</taxon>
        <taxon>Liliopsida</taxon>
        <taxon>Poales</taxon>
        <taxon>Poaceae</taxon>
        <taxon>PACMAD clade</taxon>
        <taxon>Arundinoideae</taxon>
        <taxon>Arundineae</taxon>
        <taxon>Arundo</taxon>
    </lineage>
</organism>
<protein>
    <submittedName>
        <fullName evidence="1">Uncharacterized protein</fullName>
    </submittedName>
</protein>
<reference evidence="1" key="2">
    <citation type="journal article" date="2015" name="Data Brief">
        <title>Shoot transcriptome of the giant reed, Arundo donax.</title>
        <authorList>
            <person name="Barrero R.A."/>
            <person name="Guerrero F.D."/>
            <person name="Moolhuijzen P."/>
            <person name="Goolsby J.A."/>
            <person name="Tidwell J."/>
            <person name="Bellgard S.E."/>
            <person name="Bellgard M.I."/>
        </authorList>
    </citation>
    <scope>NUCLEOTIDE SEQUENCE</scope>
    <source>
        <tissue evidence="1">Shoot tissue taken approximately 20 cm above the soil surface</tissue>
    </source>
</reference>
<dbReference type="AlphaFoldDB" id="A0A0A9B9D6"/>
<evidence type="ECO:0000313" key="1">
    <source>
        <dbReference type="EMBL" id="JAD59941.1"/>
    </source>
</evidence>